<dbReference type="AlphaFoldDB" id="A0A6J6WIP6"/>
<feature type="domain" description="Dipeptidylpeptidase IV N-terminal" evidence="2">
    <location>
        <begin position="108"/>
        <end position="383"/>
    </location>
</feature>
<proteinExistence type="predicted"/>
<dbReference type="SUPFAM" id="SSF82171">
    <property type="entry name" value="DPP6 N-terminal domain-like"/>
    <property type="match status" value="1"/>
</dbReference>
<dbReference type="GO" id="GO:0008239">
    <property type="term" value="F:dipeptidyl-peptidase activity"/>
    <property type="evidence" value="ECO:0007669"/>
    <property type="project" value="TreeGrafter"/>
</dbReference>
<reference evidence="3" key="1">
    <citation type="submission" date="2020-05" db="EMBL/GenBank/DDBJ databases">
        <authorList>
            <person name="Chiriac C."/>
            <person name="Salcher M."/>
            <person name="Ghai R."/>
            <person name="Kavagutti S V."/>
        </authorList>
    </citation>
    <scope>NUCLEOTIDE SEQUENCE</scope>
</reference>
<sequence length="700" mass="76596">MITDSFPQQYARTQRLSLGEPRNISVSSDGKHVLYLRSGSGSDSVNKLWMLDVESGHEKLVADPNILLGNEDAENLPPEERARRERLREGAGGITSFNIDRQMHQFVFTLSGRLFCGDLRTFDIREVTTTGSVFDPRIAPTGDRIAHVSGKALRVVDLAGEDFELVGPATLDEPEHVSWGSAEFVAAEEMNRYRGYWWAPSGHQIAACRVDESPIDEWFIADPAHPERQPTAIRYPAAGTNNALVSLHVIHVIDSARVAITWDVESFPYLTTVEWIDDDSLLLSVCARDQQTIVVLRASASDGTTTELWRDSNNTWVDLVSGSPALTKSAQLVVVADRDDVKRILVDGNAVTPTSLNVRSLVSVSDEAIVFMANEITHPEAVSAWKWTPSSVEVLTPLDGIHSIAIGGPTTVIRRASINLVRATTTVSTTLHGAATTHIIESFSEEALVQPNVQFIRAGKRQIPCALILPRDIKPGTKLPVLMDPYGGPHAQRVVDSYTAHCTSQWFADQGFAVLVVDGRGTPGLGTEWERSVYLDLATAVLEDQVDALQAVAADHPELDLDRVAIRGWSFGGYLAALAVLRRPDVFHSAVAGAPVTEWRLYDTFYTERYLGNPAIDAAPYESTSLINEAHKLSRPLLLVHGLADDNVVAAHTLQFSSALLAAGKPHEVLPLSGVTHMTPQAVVAENLLLHQLDFLRRTL</sequence>
<dbReference type="Pfam" id="PF00930">
    <property type="entry name" value="DPPIV_N"/>
    <property type="match status" value="1"/>
</dbReference>
<gene>
    <name evidence="3" type="ORF">UFOPK2880_01577</name>
</gene>
<name>A0A6J6WIP6_9ZZZZ</name>
<dbReference type="GO" id="GO:0006508">
    <property type="term" value="P:proteolysis"/>
    <property type="evidence" value="ECO:0007669"/>
    <property type="project" value="InterPro"/>
</dbReference>
<dbReference type="InterPro" id="IPR002469">
    <property type="entry name" value="Peptidase_S9B_N"/>
</dbReference>
<feature type="domain" description="Peptidase S9 prolyl oligopeptidase catalytic" evidence="1">
    <location>
        <begin position="503"/>
        <end position="699"/>
    </location>
</feature>
<evidence type="ECO:0000259" key="1">
    <source>
        <dbReference type="Pfam" id="PF00326"/>
    </source>
</evidence>
<evidence type="ECO:0000313" key="3">
    <source>
        <dbReference type="EMBL" id="CAB4783194.1"/>
    </source>
</evidence>
<dbReference type="InterPro" id="IPR001375">
    <property type="entry name" value="Peptidase_S9_cat"/>
</dbReference>
<dbReference type="InterPro" id="IPR029058">
    <property type="entry name" value="AB_hydrolase_fold"/>
</dbReference>
<organism evidence="3">
    <name type="scientific">freshwater metagenome</name>
    <dbReference type="NCBI Taxonomy" id="449393"/>
    <lineage>
        <taxon>unclassified sequences</taxon>
        <taxon>metagenomes</taxon>
        <taxon>ecological metagenomes</taxon>
    </lineage>
</organism>
<dbReference type="Gene3D" id="2.140.10.30">
    <property type="entry name" value="Dipeptidylpeptidase IV, N-terminal domain"/>
    <property type="match status" value="1"/>
</dbReference>
<dbReference type="GO" id="GO:0008236">
    <property type="term" value="F:serine-type peptidase activity"/>
    <property type="evidence" value="ECO:0007669"/>
    <property type="project" value="InterPro"/>
</dbReference>
<evidence type="ECO:0000259" key="2">
    <source>
        <dbReference type="Pfam" id="PF00930"/>
    </source>
</evidence>
<dbReference type="PANTHER" id="PTHR11731:SF193">
    <property type="entry name" value="DIPEPTIDYL PEPTIDASE 9"/>
    <property type="match status" value="1"/>
</dbReference>
<dbReference type="EMBL" id="CAEZZP010000130">
    <property type="protein sequence ID" value="CAB4783194.1"/>
    <property type="molecule type" value="Genomic_DNA"/>
</dbReference>
<dbReference type="Gene3D" id="3.40.50.1820">
    <property type="entry name" value="alpha/beta hydrolase"/>
    <property type="match status" value="1"/>
</dbReference>
<dbReference type="InterPro" id="IPR050278">
    <property type="entry name" value="Serine_Prot_S9B/DPPIV"/>
</dbReference>
<accession>A0A6J6WIP6</accession>
<protein>
    <submittedName>
        <fullName evidence="3">Unannotated protein</fullName>
    </submittedName>
</protein>
<dbReference type="Pfam" id="PF00326">
    <property type="entry name" value="Peptidase_S9"/>
    <property type="match status" value="1"/>
</dbReference>
<dbReference type="SUPFAM" id="SSF53474">
    <property type="entry name" value="alpha/beta-Hydrolases"/>
    <property type="match status" value="1"/>
</dbReference>
<dbReference type="PANTHER" id="PTHR11731">
    <property type="entry name" value="PROTEASE FAMILY S9B,C DIPEPTIDYL-PEPTIDASE IV-RELATED"/>
    <property type="match status" value="1"/>
</dbReference>